<dbReference type="PIRSF" id="PIRSF028451">
    <property type="entry name" value="UCP028451"/>
    <property type="match status" value="1"/>
</dbReference>
<evidence type="ECO:0000313" key="2">
    <source>
        <dbReference type="Proteomes" id="UP001139971"/>
    </source>
</evidence>
<dbReference type="Pfam" id="PF09365">
    <property type="entry name" value="DUF2461"/>
    <property type="match status" value="1"/>
</dbReference>
<dbReference type="AlphaFoldDB" id="A0A9X3YQD4"/>
<dbReference type="PANTHER" id="PTHR36452">
    <property type="entry name" value="CHROMOSOME 12, WHOLE GENOME SHOTGUN SEQUENCE"/>
    <property type="match status" value="1"/>
</dbReference>
<gene>
    <name evidence="1" type="ORF">OD750_021165</name>
</gene>
<comment type="caution">
    <text evidence="1">The sequence shown here is derived from an EMBL/GenBank/DDBJ whole genome shotgun (WGS) entry which is preliminary data.</text>
</comment>
<dbReference type="InterPro" id="IPR015996">
    <property type="entry name" value="UCP028451"/>
</dbReference>
<dbReference type="InterPro" id="IPR012808">
    <property type="entry name" value="CHP02453"/>
</dbReference>
<dbReference type="EMBL" id="JAOVZO020000020">
    <property type="protein sequence ID" value="MDC8015063.1"/>
    <property type="molecule type" value="Genomic_DNA"/>
</dbReference>
<organism evidence="1 2">
    <name type="scientific">Tahibacter soli</name>
    <dbReference type="NCBI Taxonomy" id="2983605"/>
    <lineage>
        <taxon>Bacteria</taxon>
        <taxon>Pseudomonadati</taxon>
        <taxon>Pseudomonadota</taxon>
        <taxon>Gammaproteobacteria</taxon>
        <taxon>Lysobacterales</taxon>
        <taxon>Rhodanobacteraceae</taxon>
        <taxon>Tahibacter</taxon>
    </lineage>
</organism>
<sequence length="228" mass="25828">MPTAYFSKATFQFLRDLAANNDREWFAANKTRYEDVLRKPFLALIADLAAPLSKVSAHYRADARPQGGSLFRIHRDTRFSNDKRPYKTAAGAKLFHERTREIEAPVFYIHIAPGECFFGGGIWHGQPDTVKKVREFLADNPAAWKKAVRGKAFANLFEQGGESLTRPPRGFDPNHELIDDIKRKDFVAHRNFNDAMATSAELHPFLVESIKGLAPMIDYLCAAVELEF</sequence>
<dbReference type="Proteomes" id="UP001139971">
    <property type="component" value="Unassembled WGS sequence"/>
</dbReference>
<dbReference type="NCBIfam" id="TIGR02453">
    <property type="entry name" value="TIGR02453 family protein"/>
    <property type="match status" value="1"/>
</dbReference>
<proteinExistence type="predicted"/>
<accession>A0A9X3YQD4</accession>
<protein>
    <submittedName>
        <fullName evidence="1">DUF2461 domain-containing protein</fullName>
    </submittedName>
</protein>
<reference evidence="1" key="1">
    <citation type="submission" date="2023-02" db="EMBL/GenBank/DDBJ databases">
        <title>Tahibacter soli sp. nov. isolated from soil.</title>
        <authorList>
            <person name="Baek J.H."/>
            <person name="Lee J.K."/>
            <person name="Choi D.G."/>
            <person name="Jeon C.O."/>
        </authorList>
    </citation>
    <scope>NUCLEOTIDE SEQUENCE</scope>
    <source>
        <strain evidence="1">BL</strain>
    </source>
</reference>
<evidence type="ECO:0000313" key="1">
    <source>
        <dbReference type="EMBL" id="MDC8015063.1"/>
    </source>
</evidence>
<name>A0A9X3YQD4_9GAMM</name>
<dbReference type="PANTHER" id="PTHR36452:SF1">
    <property type="entry name" value="DUF2461 DOMAIN-CONTAINING PROTEIN"/>
    <property type="match status" value="1"/>
</dbReference>
<dbReference type="RefSeq" id="WP_263544090.1">
    <property type="nucleotide sequence ID" value="NZ_JAOVZO020000020.1"/>
</dbReference>
<keyword evidence="2" id="KW-1185">Reference proteome</keyword>